<gene>
    <name evidence="1" type="ORF">H2198_006564</name>
</gene>
<organism evidence="1 2">
    <name type="scientific">Neophaeococcomyces mojaviensis</name>
    <dbReference type="NCBI Taxonomy" id="3383035"/>
    <lineage>
        <taxon>Eukaryota</taxon>
        <taxon>Fungi</taxon>
        <taxon>Dikarya</taxon>
        <taxon>Ascomycota</taxon>
        <taxon>Pezizomycotina</taxon>
        <taxon>Eurotiomycetes</taxon>
        <taxon>Chaetothyriomycetidae</taxon>
        <taxon>Chaetothyriales</taxon>
        <taxon>Chaetothyriales incertae sedis</taxon>
        <taxon>Neophaeococcomyces</taxon>
    </lineage>
</organism>
<sequence>MERCVSYLSDSRTIFVLDIPSSIEIANGRGRRLSSSPPPVEPYVTPEPKGKKREAFLKKLPPREIQYHETIQLAIKKALQSFHDHQNPVQWCFPRLLDSHAESAEQKATAVRHREQRPFPPVVLSSLPSHFNSLSEIQNVLVCHESQTPTDLFICDDTSFFIPQNSTFIWSSIESALQVLDDFTQKSRTGPKFDLILMDPPWSNRSVRKARTYSTMEVQEADPFEQALQLVDSYSNQHSYVAIWVTNKLAISQRVRASMQEREFVLAEEWIWTKVTTKGEPVTPLSGLWRKPYEVMFLFKHRSPFCIPSHRFIFAVPDLHSRKPNLKSMFDTLLGPQKVLELFARNLTSSWWSFGDEVLKYQDSKLWSNIEHT</sequence>
<dbReference type="Proteomes" id="UP001172386">
    <property type="component" value="Unassembled WGS sequence"/>
</dbReference>
<name>A0ACC3A2I7_9EURO</name>
<proteinExistence type="predicted"/>
<reference evidence="1" key="1">
    <citation type="submission" date="2022-10" db="EMBL/GenBank/DDBJ databases">
        <title>Culturing micro-colonial fungi from biological soil crusts in the Mojave desert and describing Neophaeococcomyces mojavensis, and introducing the new genera and species Taxawa tesnikishii.</title>
        <authorList>
            <person name="Kurbessoian T."/>
            <person name="Stajich J.E."/>
        </authorList>
    </citation>
    <scope>NUCLEOTIDE SEQUENCE</scope>
    <source>
        <strain evidence="1">JES_112</strain>
    </source>
</reference>
<comment type="caution">
    <text evidence="1">The sequence shown here is derived from an EMBL/GenBank/DDBJ whole genome shotgun (WGS) entry which is preliminary data.</text>
</comment>
<protein>
    <submittedName>
        <fullName evidence="1">Uncharacterized protein</fullName>
    </submittedName>
</protein>
<keyword evidence="2" id="KW-1185">Reference proteome</keyword>
<evidence type="ECO:0000313" key="1">
    <source>
        <dbReference type="EMBL" id="KAJ9654402.1"/>
    </source>
</evidence>
<evidence type="ECO:0000313" key="2">
    <source>
        <dbReference type="Proteomes" id="UP001172386"/>
    </source>
</evidence>
<dbReference type="EMBL" id="JAPDRQ010000122">
    <property type="protein sequence ID" value="KAJ9654402.1"/>
    <property type="molecule type" value="Genomic_DNA"/>
</dbReference>
<accession>A0ACC3A2I7</accession>